<evidence type="ECO:0000313" key="3">
    <source>
        <dbReference type="Proteomes" id="UP001063368"/>
    </source>
</evidence>
<evidence type="ECO:0000259" key="1">
    <source>
        <dbReference type="Pfam" id="PF00535"/>
    </source>
</evidence>
<keyword evidence="2" id="KW-0808">Transferase</keyword>
<dbReference type="RefSeq" id="WP_263127218.1">
    <property type="nucleotide sequence ID" value="NZ_CP106856.1"/>
</dbReference>
<name>A0ABY6FPN9_9MICC</name>
<reference evidence="2" key="1">
    <citation type="submission" date="2022-09" db="EMBL/GenBank/DDBJ databases">
        <authorList>
            <person name="Li D."/>
            <person name="Cheng J."/>
            <person name="Li Y."/>
        </authorList>
    </citation>
    <scope>NUCLEOTIDE SEQUENCE</scope>
    <source>
        <strain evidence="2">DL</strain>
    </source>
</reference>
<dbReference type="InterPro" id="IPR050834">
    <property type="entry name" value="Glycosyltransf_2"/>
</dbReference>
<dbReference type="SUPFAM" id="SSF53448">
    <property type="entry name" value="Nucleotide-diphospho-sugar transferases"/>
    <property type="match status" value="1"/>
</dbReference>
<proteinExistence type="predicted"/>
<accession>A0ABY6FPN9</accession>
<dbReference type="EC" id="2.4.-.-" evidence="2"/>
<protein>
    <submittedName>
        <fullName evidence="2">Glycosyltransferase</fullName>
        <ecNumber evidence="2">2.4.-.-</ecNumber>
    </submittedName>
</protein>
<keyword evidence="3" id="KW-1185">Reference proteome</keyword>
<dbReference type="Pfam" id="PF00535">
    <property type="entry name" value="Glycos_transf_2"/>
    <property type="match status" value="1"/>
</dbReference>
<dbReference type="EMBL" id="CP106856">
    <property type="protein sequence ID" value="UYB35181.1"/>
    <property type="molecule type" value="Genomic_DNA"/>
</dbReference>
<dbReference type="InterPro" id="IPR029044">
    <property type="entry name" value="Nucleotide-diphossugar_trans"/>
</dbReference>
<feature type="domain" description="Glycosyltransferase 2-like" evidence="1">
    <location>
        <begin position="10"/>
        <end position="135"/>
    </location>
</feature>
<dbReference type="PANTHER" id="PTHR43685">
    <property type="entry name" value="GLYCOSYLTRANSFERASE"/>
    <property type="match status" value="1"/>
</dbReference>
<dbReference type="GO" id="GO:0016757">
    <property type="term" value="F:glycosyltransferase activity"/>
    <property type="evidence" value="ECO:0007669"/>
    <property type="project" value="UniProtKB-KW"/>
</dbReference>
<evidence type="ECO:0000313" key="2">
    <source>
        <dbReference type="EMBL" id="UYB35181.1"/>
    </source>
</evidence>
<dbReference type="Gene3D" id="3.90.550.10">
    <property type="entry name" value="Spore Coat Polysaccharide Biosynthesis Protein SpsA, Chain A"/>
    <property type="match status" value="1"/>
</dbReference>
<dbReference type="InterPro" id="IPR001173">
    <property type="entry name" value="Glyco_trans_2-like"/>
</dbReference>
<dbReference type="Proteomes" id="UP001063368">
    <property type="component" value="Chromosome"/>
</dbReference>
<keyword evidence="2" id="KW-0328">Glycosyltransferase</keyword>
<sequence>MPEPGATVGIYIPFWGELEYLRTAVESVQAQTDPDWSLTVVNDAHPDRSVDAYFGTLTDPRIRYVRNETNCGITENFRRCVQMATEPRIVVMGCDDFLLPGYVETVRRAHALHPQAGLIQPGVVVKDEHGETVSTLADSVKQKLMRPRSSEPVLLGGDKLAANLMQGNWLYWPSLAFRRDAIQKHDFRDGFPVIQDLALILDLLLDGEDLLLVPQTVFAYRRHSSSASSLELMDGSRFEGERRFFRHAVQLAGPRGWKRTVRGARMHLTSRLHALVLLPATLRRGDLRTAVLVLRHAFGS</sequence>
<organism evidence="2 3">
    <name type="scientific">Arthrobacter koreensis</name>
    <dbReference type="NCBI Taxonomy" id="199136"/>
    <lineage>
        <taxon>Bacteria</taxon>
        <taxon>Bacillati</taxon>
        <taxon>Actinomycetota</taxon>
        <taxon>Actinomycetes</taxon>
        <taxon>Micrococcales</taxon>
        <taxon>Micrococcaceae</taxon>
        <taxon>Arthrobacter</taxon>
    </lineage>
</organism>
<gene>
    <name evidence="2" type="ORF">N9A08_11120</name>
</gene>
<dbReference type="PANTHER" id="PTHR43685:SF2">
    <property type="entry name" value="GLYCOSYLTRANSFERASE 2-LIKE DOMAIN-CONTAINING PROTEIN"/>
    <property type="match status" value="1"/>
</dbReference>